<keyword evidence="1" id="KW-0812">Transmembrane</keyword>
<feature type="transmembrane region" description="Helical" evidence="1">
    <location>
        <begin position="159"/>
        <end position="177"/>
    </location>
</feature>
<reference evidence="2 3" key="1">
    <citation type="journal article" date="2016" name="Nat. Commun.">
        <title>Thousands of microbial genomes shed light on interconnected biogeochemical processes in an aquifer system.</title>
        <authorList>
            <person name="Anantharaman K."/>
            <person name="Brown C.T."/>
            <person name="Hug L.A."/>
            <person name="Sharon I."/>
            <person name="Castelle C.J."/>
            <person name="Probst A.J."/>
            <person name="Thomas B.C."/>
            <person name="Singh A."/>
            <person name="Wilkins M.J."/>
            <person name="Karaoz U."/>
            <person name="Brodie E.L."/>
            <person name="Williams K.H."/>
            <person name="Hubbard S.S."/>
            <person name="Banfield J.F."/>
        </authorList>
    </citation>
    <scope>NUCLEOTIDE SEQUENCE [LARGE SCALE GENOMIC DNA]</scope>
</reference>
<feature type="transmembrane region" description="Helical" evidence="1">
    <location>
        <begin position="7"/>
        <end position="27"/>
    </location>
</feature>
<comment type="caution">
    <text evidence="2">The sequence shown here is derived from an EMBL/GenBank/DDBJ whole genome shotgun (WGS) entry which is preliminary data.</text>
</comment>
<dbReference type="EMBL" id="MHTK01000006">
    <property type="protein sequence ID" value="OHA59439.1"/>
    <property type="molecule type" value="Genomic_DNA"/>
</dbReference>
<organism evidence="2 3">
    <name type="scientific">Candidatus Vogelbacteria bacterium RIFOXYD1_FULL_46_19</name>
    <dbReference type="NCBI Taxonomy" id="1802439"/>
    <lineage>
        <taxon>Bacteria</taxon>
        <taxon>Candidatus Vogeliibacteriota</taxon>
    </lineage>
</organism>
<feature type="transmembrane region" description="Helical" evidence="1">
    <location>
        <begin position="135"/>
        <end position="153"/>
    </location>
</feature>
<evidence type="ECO:0000256" key="1">
    <source>
        <dbReference type="SAM" id="Phobius"/>
    </source>
</evidence>
<evidence type="ECO:0000313" key="3">
    <source>
        <dbReference type="Proteomes" id="UP000177838"/>
    </source>
</evidence>
<sequence length="182" mass="20190">METKSILKWALVLSIVVVLNLFFNFAIDSFYDSPDYNDYCGNQSEPVVNVPRNQEQCVADGGQWTENAGKPIPESVIRENTEPAGWCDIDFTCRKEYEEAQSLYNRNVFVGLVITGLVALVIGLFVSVTGSAVSLGLSLGGLLSLVIASIRYWSDMDEYLRVIVLGLALIALIWIGIKKFKE</sequence>
<evidence type="ECO:0000313" key="2">
    <source>
        <dbReference type="EMBL" id="OHA59439.1"/>
    </source>
</evidence>
<keyword evidence="1" id="KW-0472">Membrane</keyword>
<accession>A0A1G2QH72</accession>
<keyword evidence="1" id="KW-1133">Transmembrane helix</keyword>
<gene>
    <name evidence="2" type="ORF">A2589_01060</name>
</gene>
<protein>
    <submittedName>
        <fullName evidence="2">Uncharacterized protein</fullName>
    </submittedName>
</protein>
<proteinExistence type="predicted"/>
<feature type="transmembrane region" description="Helical" evidence="1">
    <location>
        <begin position="108"/>
        <end position="128"/>
    </location>
</feature>
<dbReference type="STRING" id="1802439.A2589_01060"/>
<dbReference type="AlphaFoldDB" id="A0A1G2QH72"/>
<dbReference type="Proteomes" id="UP000177838">
    <property type="component" value="Unassembled WGS sequence"/>
</dbReference>
<name>A0A1G2QH72_9BACT</name>